<gene>
    <name evidence="1" type="ORF">TrLO_g13949</name>
</gene>
<dbReference type="EMBL" id="BRXW01000077">
    <property type="protein sequence ID" value="GMI04751.1"/>
    <property type="molecule type" value="Genomic_DNA"/>
</dbReference>
<dbReference type="AlphaFoldDB" id="A0A9W7F6X3"/>
<evidence type="ECO:0000313" key="1">
    <source>
        <dbReference type="EMBL" id="GMI04751.1"/>
    </source>
</evidence>
<proteinExistence type="predicted"/>
<reference evidence="2" key="1">
    <citation type="journal article" date="2023" name="Commun. Biol.">
        <title>Genome analysis of Parmales, the sister group of diatoms, reveals the evolutionary specialization of diatoms from phago-mixotrophs to photoautotrophs.</title>
        <authorList>
            <person name="Ban H."/>
            <person name="Sato S."/>
            <person name="Yoshikawa S."/>
            <person name="Yamada K."/>
            <person name="Nakamura Y."/>
            <person name="Ichinomiya M."/>
            <person name="Sato N."/>
            <person name="Blanc-Mathieu R."/>
            <person name="Endo H."/>
            <person name="Kuwata A."/>
            <person name="Ogata H."/>
        </authorList>
    </citation>
    <scope>NUCLEOTIDE SEQUENCE [LARGE SCALE GENOMIC DNA]</scope>
    <source>
        <strain evidence="2">NIES 3700</strain>
    </source>
</reference>
<evidence type="ECO:0000313" key="2">
    <source>
        <dbReference type="Proteomes" id="UP001165122"/>
    </source>
</evidence>
<keyword evidence="2" id="KW-1185">Reference proteome</keyword>
<dbReference type="Proteomes" id="UP001165122">
    <property type="component" value="Unassembled WGS sequence"/>
</dbReference>
<accession>A0A9W7F6X3</accession>
<name>A0A9W7F6X3_9STRA</name>
<protein>
    <submittedName>
        <fullName evidence="1">Uncharacterized protein</fullName>
    </submittedName>
</protein>
<organism evidence="1 2">
    <name type="scientific">Triparma laevis f. longispina</name>
    <dbReference type="NCBI Taxonomy" id="1714387"/>
    <lineage>
        <taxon>Eukaryota</taxon>
        <taxon>Sar</taxon>
        <taxon>Stramenopiles</taxon>
        <taxon>Ochrophyta</taxon>
        <taxon>Bolidophyceae</taxon>
        <taxon>Parmales</taxon>
        <taxon>Triparmaceae</taxon>
        <taxon>Triparma</taxon>
    </lineage>
</organism>
<comment type="caution">
    <text evidence="1">The sequence shown here is derived from an EMBL/GenBank/DDBJ whole genome shotgun (WGS) entry which is preliminary data.</text>
</comment>
<sequence length="69" mass="7337">MASAQAFMPLPPFVIQKSPSCTSISSAPEPPEGEGLDLDLGEMFQMFDAADNEDDFDEAVKAVKGDGDK</sequence>